<dbReference type="AlphaFoldDB" id="A0A2T7FTW4"/>
<feature type="chain" id="PRO_5015488384" evidence="1">
    <location>
        <begin position="26"/>
        <end position="177"/>
    </location>
</feature>
<proteinExistence type="predicted"/>
<evidence type="ECO:0000313" key="3">
    <source>
        <dbReference type="Proteomes" id="UP000244817"/>
    </source>
</evidence>
<accession>A0A2T7FTW4</accession>
<keyword evidence="1" id="KW-0732">Signal</keyword>
<evidence type="ECO:0000313" key="2">
    <source>
        <dbReference type="EMBL" id="PVA05582.1"/>
    </source>
</evidence>
<organism evidence="2 3">
    <name type="scientific">Thalassorhabdomicrobium marinisediminis</name>
    <dbReference type="NCBI Taxonomy" id="2170577"/>
    <lineage>
        <taxon>Bacteria</taxon>
        <taxon>Pseudomonadati</taxon>
        <taxon>Pseudomonadota</taxon>
        <taxon>Alphaproteobacteria</taxon>
        <taxon>Rhodobacterales</taxon>
        <taxon>Paracoccaceae</taxon>
        <taxon>Thalassorhabdomicrobium</taxon>
    </lineage>
</organism>
<dbReference type="EMBL" id="QCYG01000009">
    <property type="protein sequence ID" value="PVA05582.1"/>
    <property type="molecule type" value="Genomic_DNA"/>
</dbReference>
<evidence type="ECO:0000256" key="1">
    <source>
        <dbReference type="SAM" id="SignalP"/>
    </source>
</evidence>
<dbReference type="RefSeq" id="WP_108641782.1">
    <property type="nucleotide sequence ID" value="NZ_QCYG01000009.1"/>
</dbReference>
<dbReference type="Proteomes" id="UP000244817">
    <property type="component" value="Unassembled WGS sequence"/>
</dbReference>
<keyword evidence="3" id="KW-1185">Reference proteome</keyword>
<sequence length="177" mass="19078">MKSFPSRTLSYMAFALPLLALPAHAWEVEEIGKITATFDGEAFERSTVIVTDGDLVSPTANLFLTINNISSLSLLTEDGNFVIDADFMSHTPGPETAPISTSVTFVPDGMMQFWVSDGAPEPLEVTFTTLTVEGDEGHAAGSFRGLLCLADDFGSEADPDNCRPIEGTFDTPFFVEE</sequence>
<dbReference type="OrthoDB" id="8032791at2"/>
<reference evidence="2 3" key="1">
    <citation type="submission" date="2018-04" db="EMBL/GenBank/DDBJ databases">
        <title>Pelagivirga bohaiensis gen. nov., sp. nov., a bacterium isolated from the Bohai Sea.</title>
        <authorList>
            <person name="Ji X."/>
        </authorList>
    </citation>
    <scope>NUCLEOTIDE SEQUENCE [LARGE SCALE GENOMIC DNA]</scope>
    <source>
        <strain evidence="2 3">BH-SD16</strain>
    </source>
</reference>
<name>A0A2T7FTW4_9RHOB</name>
<gene>
    <name evidence="2" type="ORF">DC363_13935</name>
</gene>
<comment type="caution">
    <text evidence="2">The sequence shown here is derived from an EMBL/GenBank/DDBJ whole genome shotgun (WGS) entry which is preliminary data.</text>
</comment>
<protein>
    <submittedName>
        <fullName evidence="2">Uncharacterized protein</fullName>
    </submittedName>
</protein>
<feature type="signal peptide" evidence="1">
    <location>
        <begin position="1"/>
        <end position="25"/>
    </location>
</feature>